<sequence>MLASFLALVVAFSSSALASPLEIRQSTASAICSNYNGTYKLTRLTAPARGSGTQPSGSNLWNLSLNDTTAAYRQSVTGFGAAITDATVVNWNRLSNSQQTSLMNILMTSSPSNSANFSLMRHTIGSSDLSATAYTYDDNNGNPDPQLTNFALGPNGTAMASLLAKMRTAAPRMTLLGSSWSAPGWMKRNGVLTGNANNNNLQDTYLNSTETDYSYAFAQYFVKYVQAFARAGAPVNAITLQNEPLNSVAEFPTMYVYDYENALLVKNRLGPAFAQARLSTQIWAYDHNLDQPSYPQTILDNGGTYTSTVAWHCYSSASWSTMSDFRTSNPNVTQYMTECWTPASQPWWNAAAFTLGPLQNWGSGSIAWGLATDVNNGPYIDGGCDQCQGLVTVNNDGTYTLNTAYYMMAQFSRYMPKGARVVLVNGGGSNSNGQMVQAVGTVNPDGTRTVAILSLERDGAGTERGDLDFAEIVMELVYFGLVRAQGFEDNL</sequence>
<evidence type="ECO:0000256" key="9">
    <source>
        <dbReference type="RuleBase" id="RU361188"/>
    </source>
</evidence>
<evidence type="ECO:0000256" key="4">
    <source>
        <dbReference type="ARBA" id="ARBA00022729"/>
    </source>
</evidence>
<dbReference type="FunFam" id="3.20.20.80:FF:000128">
    <property type="entry name" value="Endo-1,6-beta-D-glucanase neg1"/>
    <property type="match status" value="1"/>
</dbReference>
<comment type="caution">
    <text evidence="12">The sequence shown here is derived from an EMBL/GenBank/DDBJ whole genome shotgun (WGS) entry which is preliminary data.</text>
</comment>
<evidence type="ECO:0000313" key="12">
    <source>
        <dbReference type="EMBL" id="PPJ56869.1"/>
    </source>
</evidence>
<keyword evidence="5 9" id="KW-0378">Hydrolase</keyword>
<organism evidence="12 13">
    <name type="scientific">Cercospora berteroae</name>
    <dbReference type="NCBI Taxonomy" id="357750"/>
    <lineage>
        <taxon>Eukaryota</taxon>
        <taxon>Fungi</taxon>
        <taxon>Dikarya</taxon>
        <taxon>Ascomycota</taxon>
        <taxon>Pezizomycotina</taxon>
        <taxon>Dothideomycetes</taxon>
        <taxon>Dothideomycetidae</taxon>
        <taxon>Mycosphaerellales</taxon>
        <taxon>Mycosphaerellaceae</taxon>
        <taxon>Cercospora</taxon>
    </lineage>
</organism>
<feature type="signal peptide" evidence="10">
    <location>
        <begin position="1"/>
        <end position="18"/>
    </location>
</feature>
<evidence type="ECO:0000256" key="5">
    <source>
        <dbReference type="ARBA" id="ARBA00022801"/>
    </source>
</evidence>
<evidence type="ECO:0000256" key="1">
    <source>
        <dbReference type="ARBA" id="ARBA00004613"/>
    </source>
</evidence>
<dbReference type="InterPro" id="IPR017853">
    <property type="entry name" value="GH"/>
</dbReference>
<dbReference type="EMBL" id="PNEN01000505">
    <property type="protein sequence ID" value="PPJ56869.1"/>
    <property type="molecule type" value="Genomic_DNA"/>
</dbReference>
<evidence type="ECO:0000259" key="11">
    <source>
        <dbReference type="Pfam" id="PF02055"/>
    </source>
</evidence>
<keyword evidence="3" id="KW-0964">Secreted</keyword>
<dbReference type="GO" id="GO:0005576">
    <property type="term" value="C:extracellular region"/>
    <property type="evidence" value="ECO:0007669"/>
    <property type="project" value="UniProtKB-SubCell"/>
</dbReference>
<dbReference type="Gene3D" id="3.20.20.80">
    <property type="entry name" value="Glycosidases"/>
    <property type="match status" value="1"/>
</dbReference>
<dbReference type="PANTHER" id="PTHR11069">
    <property type="entry name" value="GLUCOSYLCERAMIDASE"/>
    <property type="match status" value="1"/>
</dbReference>
<dbReference type="GO" id="GO:0004348">
    <property type="term" value="F:glucosylceramidase activity"/>
    <property type="evidence" value="ECO:0007669"/>
    <property type="project" value="InterPro"/>
</dbReference>
<evidence type="ECO:0000256" key="3">
    <source>
        <dbReference type="ARBA" id="ARBA00022525"/>
    </source>
</evidence>
<dbReference type="SUPFAM" id="SSF51445">
    <property type="entry name" value="(Trans)glycosidases"/>
    <property type="match status" value="1"/>
</dbReference>
<comment type="subcellular location">
    <subcellularLocation>
        <location evidence="1">Secreted</location>
    </subcellularLocation>
</comment>
<proteinExistence type="inferred from homology"/>
<gene>
    <name evidence="12" type="ORF">CBER1_11113</name>
</gene>
<evidence type="ECO:0000313" key="13">
    <source>
        <dbReference type="Proteomes" id="UP000237631"/>
    </source>
</evidence>
<name>A0A2S6CAW6_9PEZI</name>
<protein>
    <recommendedName>
        <fullName evidence="8">glucan endo-1,6-beta-glucosidase</fullName>
        <ecNumber evidence="8">3.2.1.75</ecNumber>
    </recommendedName>
</protein>
<dbReference type="AlphaFoldDB" id="A0A2S6CAW6"/>
<keyword evidence="6 9" id="KW-0326">Glycosidase</keyword>
<dbReference type="EC" id="3.2.1.75" evidence="8"/>
<comment type="similarity">
    <text evidence="2 9">Belongs to the glycosyl hydrolase 30 family.</text>
</comment>
<keyword evidence="13" id="KW-1185">Reference proteome</keyword>
<dbReference type="GO" id="GO:0006680">
    <property type="term" value="P:glucosylceramide catabolic process"/>
    <property type="evidence" value="ECO:0007669"/>
    <property type="project" value="TreeGrafter"/>
</dbReference>
<evidence type="ECO:0000256" key="8">
    <source>
        <dbReference type="ARBA" id="ARBA00038935"/>
    </source>
</evidence>
<dbReference type="InterPro" id="IPR033453">
    <property type="entry name" value="Glyco_hydro_30_TIM-barrel"/>
</dbReference>
<keyword evidence="4 10" id="KW-0732">Signal</keyword>
<dbReference type="GO" id="GO:0016020">
    <property type="term" value="C:membrane"/>
    <property type="evidence" value="ECO:0007669"/>
    <property type="project" value="GOC"/>
</dbReference>
<feature type="domain" description="Glycosyl hydrolase family 30 TIM-barrel" evidence="11">
    <location>
        <begin position="76"/>
        <end position="414"/>
    </location>
</feature>
<evidence type="ECO:0000256" key="6">
    <source>
        <dbReference type="ARBA" id="ARBA00023295"/>
    </source>
</evidence>
<evidence type="ECO:0000256" key="7">
    <source>
        <dbReference type="ARBA" id="ARBA00036633"/>
    </source>
</evidence>
<evidence type="ECO:0000256" key="10">
    <source>
        <dbReference type="SAM" id="SignalP"/>
    </source>
</evidence>
<reference evidence="13" key="1">
    <citation type="journal article" date="2017" name="bioRxiv">
        <title>Conservation of a gene cluster reveals novel cercosporin biosynthetic mechanisms and extends production to the genus Colletotrichum.</title>
        <authorList>
            <person name="de Jonge R."/>
            <person name="Ebert M.K."/>
            <person name="Huitt-Roehl C.R."/>
            <person name="Pal P."/>
            <person name="Suttle J.C."/>
            <person name="Spanner R.E."/>
            <person name="Neubauer J.D."/>
            <person name="Jurick W.M.II."/>
            <person name="Stott K.A."/>
            <person name="Secor G.A."/>
            <person name="Thomma B.P.H.J."/>
            <person name="Van de Peer Y."/>
            <person name="Townsend C.A."/>
            <person name="Bolton M.D."/>
        </authorList>
    </citation>
    <scope>NUCLEOTIDE SEQUENCE [LARGE SCALE GENOMIC DNA]</scope>
    <source>
        <strain evidence="13">CBS538.71</strain>
    </source>
</reference>
<accession>A0A2S6CAW6</accession>
<dbReference type="Gene3D" id="2.60.40.1180">
    <property type="entry name" value="Golgi alpha-mannosidase II"/>
    <property type="match status" value="1"/>
</dbReference>
<dbReference type="InterPro" id="IPR001139">
    <property type="entry name" value="Glyco_hydro_30"/>
</dbReference>
<dbReference type="InterPro" id="IPR013780">
    <property type="entry name" value="Glyco_hydro_b"/>
</dbReference>
<evidence type="ECO:0000256" key="2">
    <source>
        <dbReference type="ARBA" id="ARBA00005382"/>
    </source>
</evidence>
<dbReference type="PANTHER" id="PTHR11069:SF23">
    <property type="entry name" value="LYSOSOMAL ACID GLUCOSYLCERAMIDASE"/>
    <property type="match status" value="1"/>
</dbReference>
<dbReference type="OrthoDB" id="2160638at2759"/>
<comment type="catalytic activity">
    <reaction evidence="7">
        <text>Random hydrolysis of (1-&gt;6)-linkages in (1-&gt;6)-beta-D-glucans.</text>
        <dbReference type="EC" id="3.2.1.75"/>
    </reaction>
</comment>
<dbReference type="Pfam" id="PF02055">
    <property type="entry name" value="Glyco_hydro_30"/>
    <property type="match status" value="1"/>
</dbReference>
<dbReference type="Proteomes" id="UP000237631">
    <property type="component" value="Unassembled WGS sequence"/>
</dbReference>
<feature type="chain" id="PRO_5015609350" description="glucan endo-1,6-beta-glucosidase" evidence="10">
    <location>
        <begin position="19"/>
        <end position="491"/>
    </location>
</feature>
<dbReference type="GO" id="GO:0046557">
    <property type="term" value="F:glucan endo-1,6-beta-glucosidase activity"/>
    <property type="evidence" value="ECO:0007669"/>
    <property type="project" value="UniProtKB-EC"/>
</dbReference>
<dbReference type="STRING" id="357750.A0A2S6CAW6"/>